<protein>
    <submittedName>
        <fullName evidence="3">Uncharacterized protein</fullName>
    </submittedName>
</protein>
<accession>A0A914WHG9</accession>
<proteinExistence type="predicted"/>
<feature type="chain" id="PRO_5036857410" evidence="1">
    <location>
        <begin position="22"/>
        <end position="199"/>
    </location>
</feature>
<reference evidence="3" key="1">
    <citation type="submission" date="2022-11" db="UniProtKB">
        <authorList>
            <consortium name="WormBaseParasite"/>
        </authorList>
    </citation>
    <scope>IDENTIFICATION</scope>
</reference>
<keyword evidence="2" id="KW-1185">Reference proteome</keyword>
<name>A0A914WHG9_9BILA</name>
<sequence>MMPSQLLHSFVLILSVALTSTDEQDQQNFDSVMARRHKVLLSVKPLTPASVPRASVVAVPVAPVVPVALASKVLLSVKPLTPAPVALASVVAVPVAPVVPVALAPVVSTPAAPAPVVRIPVAPAPVVRAAASIERGPPSQVPTVEELSRFPAPPAIRPFEELRTDKERLEFRDFMEKLALQARRTLAINKLRDQQIRQT</sequence>
<evidence type="ECO:0000256" key="1">
    <source>
        <dbReference type="SAM" id="SignalP"/>
    </source>
</evidence>
<organism evidence="2 3">
    <name type="scientific">Plectus sambesii</name>
    <dbReference type="NCBI Taxonomy" id="2011161"/>
    <lineage>
        <taxon>Eukaryota</taxon>
        <taxon>Metazoa</taxon>
        <taxon>Ecdysozoa</taxon>
        <taxon>Nematoda</taxon>
        <taxon>Chromadorea</taxon>
        <taxon>Plectida</taxon>
        <taxon>Plectina</taxon>
        <taxon>Plectoidea</taxon>
        <taxon>Plectidae</taxon>
        <taxon>Plectus</taxon>
    </lineage>
</organism>
<feature type="signal peptide" evidence="1">
    <location>
        <begin position="1"/>
        <end position="21"/>
    </location>
</feature>
<dbReference type="WBParaSite" id="PSAMB.scaffold4025size15963.g23261.t1">
    <property type="protein sequence ID" value="PSAMB.scaffold4025size15963.g23261.t1"/>
    <property type="gene ID" value="PSAMB.scaffold4025size15963.g23261"/>
</dbReference>
<dbReference type="AlphaFoldDB" id="A0A914WHG9"/>
<evidence type="ECO:0000313" key="3">
    <source>
        <dbReference type="WBParaSite" id="PSAMB.scaffold4025size15963.g23261.t1"/>
    </source>
</evidence>
<evidence type="ECO:0000313" key="2">
    <source>
        <dbReference type="Proteomes" id="UP000887566"/>
    </source>
</evidence>
<keyword evidence="1" id="KW-0732">Signal</keyword>
<dbReference type="Proteomes" id="UP000887566">
    <property type="component" value="Unplaced"/>
</dbReference>